<keyword evidence="3" id="KW-0964">Secreted</keyword>
<dbReference type="SUPFAM" id="SSF81296">
    <property type="entry name" value="E set domains"/>
    <property type="match status" value="1"/>
</dbReference>
<evidence type="ECO:0000259" key="8">
    <source>
        <dbReference type="SMART" id="SM00737"/>
    </source>
</evidence>
<dbReference type="InterPro" id="IPR039670">
    <property type="entry name" value="NPC2-like"/>
</dbReference>
<evidence type="ECO:0000256" key="3">
    <source>
        <dbReference type="ARBA" id="ARBA00022525"/>
    </source>
</evidence>
<dbReference type="CDD" id="cd00916">
    <property type="entry name" value="Npc2_like"/>
    <property type="match status" value="1"/>
</dbReference>
<feature type="chain" id="PRO_5011210241" evidence="7">
    <location>
        <begin position="19"/>
        <end position="154"/>
    </location>
</feature>
<protein>
    <submittedName>
        <fullName evidence="10">Niemann-Pick disease type-C2 like protein</fullName>
    </submittedName>
    <submittedName>
        <fullName evidence="9">Promoting protein</fullName>
    </submittedName>
</protein>
<dbReference type="HOGENOM" id="CLU_109192_3_0_1"/>
<evidence type="ECO:0000313" key="11">
    <source>
        <dbReference type="EnsemblMetazoa" id="NP_001037199.1"/>
    </source>
</evidence>
<sequence length="154" mass="17123">MALYSSLLFAAFLGCGLAEFNVVTTRLCREVDASACTVNEVRIDPCVNSRLCHLKKGKNAKVSFDFTPQFSTTKLKTGLFGLKNGAEIPFDALYNADACTLTSCPTEAGKTQTLDFSLHIGKKLPTGNFEFKWKLWNEDNESQMCCYRTNVRLV</sequence>
<dbReference type="STRING" id="7091.Q69FX2"/>
<reference evidence="12" key="3">
    <citation type="journal article" date="2008" name="Insect Biochem. Mol. Biol.">
        <title>The genome of a lepidopteran model insect, the silkworm Bombyx mori.</title>
        <authorList>
            <consortium name="International Silkworm Genome Consortium"/>
        </authorList>
    </citation>
    <scope>NUCLEOTIDE SEQUENCE [LARGE SCALE GENOMIC DNA]</scope>
    <source>
        <strain evidence="12">p50T</strain>
    </source>
</reference>
<evidence type="ECO:0000256" key="5">
    <source>
        <dbReference type="ARBA" id="ARBA00023157"/>
    </source>
</evidence>
<feature type="signal peptide" evidence="7">
    <location>
        <begin position="1"/>
        <end position="18"/>
    </location>
</feature>
<keyword evidence="6" id="KW-0325">Glycoprotein</keyword>
<evidence type="ECO:0000313" key="12">
    <source>
        <dbReference type="Proteomes" id="UP000005204"/>
    </source>
</evidence>
<keyword evidence="12" id="KW-1185">Reference proteome</keyword>
<dbReference type="PANTHER" id="PTHR11306:SF55">
    <property type="entry name" value="GEO08227P1-RELATED"/>
    <property type="match status" value="1"/>
</dbReference>
<dbReference type="PANTHER" id="PTHR11306">
    <property type="entry name" value="NIEMANN PICK TYPE C2 PROTEIN NPC2-RELATED"/>
    <property type="match status" value="1"/>
</dbReference>
<dbReference type="FunCoup" id="Q69FX2">
    <property type="interactions" value="116"/>
</dbReference>
<dbReference type="SMR" id="Q69FX2"/>
<dbReference type="AlphaFoldDB" id="Q69FX2"/>
<dbReference type="FunFam" id="2.60.40.770:FF:000001">
    <property type="entry name" value="NPC intracellular cholesterol transporter 2"/>
    <property type="match status" value="1"/>
</dbReference>
<dbReference type="EnsemblMetazoa" id="NM_001043734.1">
    <property type="protein sequence ID" value="NP_001037199.1"/>
    <property type="gene ID" value="LOC692685"/>
</dbReference>
<evidence type="ECO:0000256" key="6">
    <source>
        <dbReference type="ARBA" id="ARBA00023180"/>
    </source>
</evidence>
<dbReference type="Pfam" id="PF02221">
    <property type="entry name" value="E1_DerP2_DerF2"/>
    <property type="match status" value="1"/>
</dbReference>
<evidence type="ECO:0000313" key="10">
    <source>
        <dbReference type="EMBL" id="QII57782.1"/>
    </source>
</evidence>
<evidence type="ECO:0000256" key="1">
    <source>
        <dbReference type="ARBA" id="ARBA00004613"/>
    </source>
</evidence>
<dbReference type="OMA" id="PCADSVD"/>
<name>Q69FX2_BOMMO</name>
<evidence type="ECO:0000256" key="4">
    <source>
        <dbReference type="ARBA" id="ARBA00022729"/>
    </source>
</evidence>
<dbReference type="KEGG" id="bmor:692685"/>
<evidence type="ECO:0000256" key="7">
    <source>
        <dbReference type="SAM" id="SignalP"/>
    </source>
</evidence>
<dbReference type="EMBL" id="MN123777">
    <property type="protein sequence ID" value="QII57782.1"/>
    <property type="molecule type" value="mRNA"/>
</dbReference>
<proteinExistence type="evidence at transcript level"/>
<feature type="domain" description="MD-2-related lipid-recognition" evidence="8">
    <location>
        <begin position="25"/>
        <end position="151"/>
    </location>
</feature>
<dbReference type="eggNOG" id="ENOG502S5HZ">
    <property type="taxonomic scope" value="Eukaryota"/>
</dbReference>
<evidence type="ECO:0000313" key="9">
    <source>
        <dbReference type="EMBL" id="AAQ01563.1"/>
    </source>
</evidence>
<keyword evidence="4 7" id="KW-0732">Signal</keyword>
<comment type="subcellular location">
    <subcellularLocation>
        <location evidence="1">Secreted</location>
    </subcellularLocation>
</comment>
<dbReference type="EMBL" id="AY338398">
    <property type="protein sequence ID" value="AAQ01563.1"/>
    <property type="molecule type" value="mRNA"/>
</dbReference>
<dbReference type="InterPro" id="IPR003172">
    <property type="entry name" value="ML_dom"/>
</dbReference>
<dbReference type="GeneID" id="692685"/>
<comment type="similarity">
    <text evidence="2">Belongs to the NPC2 family.</text>
</comment>
<dbReference type="Proteomes" id="UP000005204">
    <property type="component" value="Unassembled WGS sequence"/>
</dbReference>
<dbReference type="OrthoDB" id="6576058at2759"/>
<evidence type="ECO:0000256" key="2">
    <source>
        <dbReference type="ARBA" id="ARBA00006370"/>
    </source>
</evidence>
<dbReference type="PaxDb" id="7091-BGIBMGA008221-TA"/>
<reference evidence="11" key="5">
    <citation type="submission" date="2022-06" db="UniProtKB">
        <authorList>
            <consortium name="EnsemblMetazoa"/>
        </authorList>
    </citation>
    <scope>IDENTIFICATION</scope>
    <source>
        <strain evidence="11">p50T (Dazao)</strain>
    </source>
</reference>
<reference evidence="10" key="4">
    <citation type="submission" date="2019-06" db="EMBL/GenBank/DDBJ databases">
        <authorList>
            <person name="Yang W."/>
            <person name="Su R."/>
            <person name="Chen X."/>
            <person name="Li X."/>
            <person name="Zhong Y."/>
        </authorList>
    </citation>
    <scope>NUCLEOTIDE SEQUENCE</scope>
</reference>
<reference evidence="9" key="1">
    <citation type="submission" date="2003-07" db="EMBL/GenBank/DDBJ databases">
        <authorList>
            <person name="Swevers L.L."/>
            <person name="Iatrou K."/>
        </authorList>
    </citation>
    <scope>NUCLEOTIDE SEQUENCE</scope>
    <source>
        <strain evidence="9">J106xDaizo</strain>
    </source>
</reference>
<reference evidence="9" key="2">
    <citation type="journal article" date="2005" name="J. Biotechnol.">
        <title>Transformed lepidopteran cells expressing a protein of the silkmoth fat body display enhanced susceptibility to baculovirus infection and produce high titers of budded virus in serum-free media.</title>
        <authorList>
            <person name="Iatrou K."/>
            <person name="Swevers L."/>
        </authorList>
    </citation>
    <scope>NUCLEOTIDE SEQUENCE</scope>
    <source>
        <strain evidence="9">J106xDaizo</strain>
    </source>
</reference>
<dbReference type="Gene3D" id="2.60.40.770">
    <property type="match status" value="1"/>
</dbReference>
<keyword evidence="5" id="KW-1015">Disulfide bond</keyword>
<dbReference type="InterPro" id="IPR033916">
    <property type="entry name" value="ML_Npc2-like"/>
</dbReference>
<gene>
    <name evidence="10" type="primary">NPC2a</name>
    <name evidence="11" type="synonym">692685</name>
</gene>
<accession>Q69FX2</accession>
<dbReference type="SMART" id="SM00737">
    <property type="entry name" value="ML"/>
    <property type="match status" value="1"/>
</dbReference>
<dbReference type="GO" id="GO:0032367">
    <property type="term" value="P:intracellular cholesterol transport"/>
    <property type="evidence" value="ECO:0007669"/>
    <property type="project" value="InterPro"/>
</dbReference>
<dbReference type="GO" id="GO:0005576">
    <property type="term" value="C:extracellular region"/>
    <property type="evidence" value="ECO:0007669"/>
    <property type="project" value="UniProtKB-SubCell"/>
</dbReference>
<dbReference type="RefSeq" id="NP_001037199.1">
    <property type="nucleotide sequence ID" value="NM_001043734.1"/>
</dbReference>
<dbReference type="GO" id="GO:0032934">
    <property type="term" value="F:sterol binding"/>
    <property type="evidence" value="ECO:0007669"/>
    <property type="project" value="InterPro"/>
</dbReference>
<dbReference type="InterPro" id="IPR014756">
    <property type="entry name" value="Ig_E-set"/>
</dbReference>
<dbReference type="InParanoid" id="Q69FX2"/>
<organism evidence="9">
    <name type="scientific">Bombyx mori</name>
    <name type="common">Silk moth</name>
    <dbReference type="NCBI Taxonomy" id="7091"/>
    <lineage>
        <taxon>Eukaryota</taxon>
        <taxon>Metazoa</taxon>
        <taxon>Ecdysozoa</taxon>
        <taxon>Arthropoda</taxon>
        <taxon>Hexapoda</taxon>
        <taxon>Insecta</taxon>
        <taxon>Pterygota</taxon>
        <taxon>Neoptera</taxon>
        <taxon>Endopterygota</taxon>
        <taxon>Lepidoptera</taxon>
        <taxon>Glossata</taxon>
        <taxon>Ditrysia</taxon>
        <taxon>Bombycoidea</taxon>
        <taxon>Bombycidae</taxon>
        <taxon>Bombycinae</taxon>
        <taxon>Bombyx</taxon>
    </lineage>
</organism>